<accession>A0A438AHZ5</accession>
<name>A0A438AHZ5_9RHOB</name>
<proteinExistence type="predicted"/>
<keyword evidence="4" id="KW-1185">Reference proteome</keyword>
<feature type="region of interest" description="Disordered" evidence="1">
    <location>
        <begin position="134"/>
        <end position="165"/>
    </location>
</feature>
<evidence type="ECO:0000313" key="4">
    <source>
        <dbReference type="Proteomes" id="UP000285908"/>
    </source>
</evidence>
<dbReference type="Proteomes" id="UP000285908">
    <property type="component" value="Unassembled WGS sequence"/>
</dbReference>
<dbReference type="AlphaFoldDB" id="A0A438AHZ5"/>
<sequence length="207" mass="20905">MTSDITIPADDHDTVRVFALDMPADGIARFRDRREDTDDPAAAWPLRHALGADHLDPDAVEAFPISDLEGLGLSGYLTEGHGIAAQDVLAARDRLDAVTGAVVLLPSRAFGGVAQTLHPRAPLDYVGAFHEAGARPAGPAPQSAAASAAAAQQAAPPPEPNRSRARAPVRVPVFLGLAVAALVILVIALLVTGTAGPAGGGASGGGG</sequence>
<protein>
    <submittedName>
        <fullName evidence="3">Uncharacterized protein</fullName>
    </submittedName>
</protein>
<reference evidence="3 4" key="1">
    <citation type="submission" date="2018-11" db="EMBL/GenBank/DDBJ databases">
        <title>Mesobaculum littorinae gen. nov., sp. nov., isolated from Littorina scabra that represents a novel genus of the order Rhodobacteraceae.</title>
        <authorList>
            <person name="Li F."/>
        </authorList>
    </citation>
    <scope>NUCLEOTIDE SEQUENCE [LARGE SCALE GENOMIC DNA]</scope>
    <source>
        <strain evidence="3 4">M0103</strain>
    </source>
</reference>
<dbReference type="OrthoDB" id="7875742at2"/>
<dbReference type="RefSeq" id="WP_127905584.1">
    <property type="nucleotide sequence ID" value="NZ_RQXX01000002.1"/>
</dbReference>
<evidence type="ECO:0000256" key="1">
    <source>
        <dbReference type="SAM" id="MobiDB-lite"/>
    </source>
</evidence>
<keyword evidence="2" id="KW-0812">Transmembrane</keyword>
<feature type="transmembrane region" description="Helical" evidence="2">
    <location>
        <begin position="171"/>
        <end position="191"/>
    </location>
</feature>
<gene>
    <name evidence="3" type="ORF">EKE94_05345</name>
</gene>
<dbReference type="EMBL" id="RQXX01000002">
    <property type="protein sequence ID" value="RVV98351.1"/>
    <property type="molecule type" value="Genomic_DNA"/>
</dbReference>
<keyword evidence="2" id="KW-0472">Membrane</keyword>
<feature type="compositionally biased region" description="Low complexity" evidence="1">
    <location>
        <begin position="134"/>
        <end position="154"/>
    </location>
</feature>
<evidence type="ECO:0000313" key="3">
    <source>
        <dbReference type="EMBL" id="RVV98351.1"/>
    </source>
</evidence>
<evidence type="ECO:0000256" key="2">
    <source>
        <dbReference type="SAM" id="Phobius"/>
    </source>
</evidence>
<keyword evidence="2" id="KW-1133">Transmembrane helix</keyword>
<comment type="caution">
    <text evidence="3">The sequence shown here is derived from an EMBL/GenBank/DDBJ whole genome shotgun (WGS) entry which is preliminary data.</text>
</comment>
<organism evidence="3 4">
    <name type="scientific">Mesobaculum littorinae</name>
    <dbReference type="NCBI Taxonomy" id="2486419"/>
    <lineage>
        <taxon>Bacteria</taxon>
        <taxon>Pseudomonadati</taxon>
        <taxon>Pseudomonadota</taxon>
        <taxon>Alphaproteobacteria</taxon>
        <taxon>Rhodobacterales</taxon>
        <taxon>Roseobacteraceae</taxon>
        <taxon>Mesobaculum</taxon>
    </lineage>
</organism>